<keyword evidence="3" id="KW-1185">Reference proteome</keyword>
<dbReference type="Proteomes" id="UP000595140">
    <property type="component" value="Unassembled WGS sequence"/>
</dbReference>
<protein>
    <submittedName>
        <fullName evidence="2">Uncharacterized protein</fullName>
    </submittedName>
</protein>
<evidence type="ECO:0000313" key="3">
    <source>
        <dbReference type="Proteomes" id="UP000595140"/>
    </source>
</evidence>
<organism evidence="2 3">
    <name type="scientific">Cuscuta campestris</name>
    <dbReference type="NCBI Taxonomy" id="132261"/>
    <lineage>
        <taxon>Eukaryota</taxon>
        <taxon>Viridiplantae</taxon>
        <taxon>Streptophyta</taxon>
        <taxon>Embryophyta</taxon>
        <taxon>Tracheophyta</taxon>
        <taxon>Spermatophyta</taxon>
        <taxon>Magnoliopsida</taxon>
        <taxon>eudicotyledons</taxon>
        <taxon>Gunneridae</taxon>
        <taxon>Pentapetalae</taxon>
        <taxon>asterids</taxon>
        <taxon>lamiids</taxon>
        <taxon>Solanales</taxon>
        <taxon>Convolvulaceae</taxon>
        <taxon>Cuscuteae</taxon>
        <taxon>Cuscuta</taxon>
        <taxon>Cuscuta subgen. Grammica</taxon>
        <taxon>Cuscuta sect. Cleistogrammica</taxon>
    </lineage>
</organism>
<feature type="compositionally biased region" description="Acidic residues" evidence="1">
    <location>
        <begin position="266"/>
        <end position="277"/>
    </location>
</feature>
<dbReference type="EMBL" id="OOIL02001734">
    <property type="protein sequence ID" value="VFQ77887.1"/>
    <property type="molecule type" value="Genomic_DNA"/>
</dbReference>
<gene>
    <name evidence="2" type="ORF">CCAM_LOCUS19663</name>
</gene>
<proteinExistence type="predicted"/>
<evidence type="ECO:0000313" key="2">
    <source>
        <dbReference type="EMBL" id="VFQ77887.1"/>
    </source>
</evidence>
<accession>A0A484LNQ5</accession>
<sequence>MIEAQGLSEFLHLEILSKYEEEVLEFYRNGKIKIVQSKKNPERSIQIIKSTVGGTEVKISQKKLRTKLHLPNSVIDIGKLSPNALDWSKIGNFGEAPTGATKKADLKNDYWRTCKPRQKFLCQGLYVGHILESMDIASEGKKYEARYWLYYLSTKGENRASSVAEEEGSSNEKHKKTWKLKQRISQFFPKTSLAFETVLVGANQENAATPQHEEQIQAAAEEEEILHSLKLQVQEILTTTCEISNQAELEIPEKSAEYLEKSTPPDAEEEAQEEPEVEAQRSFEEAAEDAQIARLEATETPVAIFEQQNAEVVRDSISQEISDYRDEEAEEESVKTLKINKEDAEEGEEAESLPLQFYHSVPSSTQVTNFHFHSSSISTIPDEMPES</sequence>
<reference evidence="2 3" key="1">
    <citation type="submission" date="2018-04" db="EMBL/GenBank/DDBJ databases">
        <authorList>
            <person name="Vogel A."/>
        </authorList>
    </citation>
    <scope>NUCLEOTIDE SEQUENCE [LARGE SCALE GENOMIC DNA]</scope>
</reference>
<evidence type="ECO:0000256" key="1">
    <source>
        <dbReference type="SAM" id="MobiDB-lite"/>
    </source>
</evidence>
<dbReference type="AlphaFoldDB" id="A0A484LNQ5"/>
<feature type="region of interest" description="Disordered" evidence="1">
    <location>
        <begin position="259"/>
        <end position="287"/>
    </location>
</feature>
<name>A0A484LNQ5_9ASTE</name>